<protein>
    <submittedName>
        <fullName evidence="4">Amino acid ABC transporter substrate-binding protein, PAAT family</fullName>
    </submittedName>
</protein>
<proteinExistence type="predicted"/>
<evidence type="ECO:0000259" key="3">
    <source>
        <dbReference type="SMART" id="SM00062"/>
    </source>
</evidence>
<accession>A0A0H3AB00</accession>
<dbReference type="HOGENOM" id="CLU_064076_8_0_7"/>
<organism evidence="4 5">
    <name type="scientific">Nitratidesulfovibrio vulgaris (strain DP4)</name>
    <name type="common">Desulfovibrio vulgaris</name>
    <dbReference type="NCBI Taxonomy" id="391774"/>
    <lineage>
        <taxon>Bacteria</taxon>
        <taxon>Pseudomonadati</taxon>
        <taxon>Thermodesulfobacteriota</taxon>
        <taxon>Desulfovibrionia</taxon>
        <taxon>Desulfovibrionales</taxon>
        <taxon>Desulfovibrionaceae</taxon>
        <taxon>Nitratidesulfovibrio</taxon>
    </lineage>
</organism>
<feature type="domain" description="Solute-binding protein family 3/N-terminal" evidence="3">
    <location>
        <begin position="40"/>
        <end position="268"/>
    </location>
</feature>
<reference evidence="5" key="1">
    <citation type="journal article" date="2009" name="Environ. Microbiol.">
        <title>Contribution of mobile genetic elements to Desulfovibrio vulgaris genome plasticity.</title>
        <authorList>
            <person name="Walker C.B."/>
            <person name="Stolyar S."/>
            <person name="Chivian D."/>
            <person name="Pinel N."/>
            <person name="Gabster J.A."/>
            <person name="Dehal P.S."/>
            <person name="He Z."/>
            <person name="Yang Z.K."/>
            <person name="Yen H.C."/>
            <person name="Zhou J."/>
            <person name="Wall J.D."/>
            <person name="Hazen T.C."/>
            <person name="Arkin A.P."/>
            <person name="Stahl D.A."/>
        </authorList>
    </citation>
    <scope>NUCLEOTIDE SEQUENCE [LARGE SCALE GENOMIC DNA]</scope>
    <source>
        <strain evidence="5">DP4</strain>
    </source>
</reference>
<dbReference type="Pfam" id="PF00497">
    <property type="entry name" value="SBP_bac_3"/>
    <property type="match status" value="1"/>
</dbReference>
<evidence type="ECO:0000256" key="2">
    <source>
        <dbReference type="SAM" id="SignalP"/>
    </source>
</evidence>
<dbReference type="SUPFAM" id="SSF53850">
    <property type="entry name" value="Periplasmic binding protein-like II"/>
    <property type="match status" value="1"/>
</dbReference>
<name>A0A0H3AB00_NITV4</name>
<feature type="signal peptide" evidence="2">
    <location>
        <begin position="1"/>
        <end position="30"/>
    </location>
</feature>
<dbReference type="KEGG" id="dvl:Dvul_2573"/>
<dbReference type="PANTHER" id="PTHR35936">
    <property type="entry name" value="MEMBRANE-BOUND LYTIC MUREIN TRANSGLYCOSYLASE F"/>
    <property type="match status" value="1"/>
</dbReference>
<evidence type="ECO:0000313" key="4">
    <source>
        <dbReference type="EMBL" id="ABM29589.1"/>
    </source>
</evidence>
<dbReference type="Proteomes" id="UP000009173">
    <property type="component" value="Chromosome"/>
</dbReference>
<dbReference type="SMART" id="SM00062">
    <property type="entry name" value="PBPb"/>
    <property type="match status" value="1"/>
</dbReference>
<keyword evidence="1 2" id="KW-0732">Signal</keyword>
<feature type="chain" id="PRO_5002604556" evidence="2">
    <location>
        <begin position="31"/>
        <end position="280"/>
    </location>
</feature>
<evidence type="ECO:0000256" key="1">
    <source>
        <dbReference type="ARBA" id="ARBA00022729"/>
    </source>
</evidence>
<dbReference type="AlphaFoldDB" id="A0A0H3AB00"/>
<dbReference type="EMBL" id="CP000527">
    <property type="protein sequence ID" value="ABM29589.1"/>
    <property type="molecule type" value="Genomic_DNA"/>
</dbReference>
<sequence length="280" mass="31345" precursor="true">MRDNFCQAPHIRGLLVTALLLAFSVSPVLAQDTDNPQKEPLRLAFFNDYAPYSWEEGGRMRGILVDVMDEILSRRMGLAVEYMGYPWARAQEHVKSRKADGFVTLPNDERRSYVIFCELPVLIGTYTVFVNRKNAHNPDMADISSIPDLKRFVVGGYLGSSWASRHLEAQGVPIVWTNNLESLLRMLVADRIEMVSNNSAVIKYNLRLLGLSDKVAELPNVLDQAPFNLGIGKQSPYLSVLPEFEETLRKLTDDGTIKAIVERYTVSAPPPGPAAHDSVR</sequence>
<dbReference type="InterPro" id="IPR001638">
    <property type="entry name" value="Solute-binding_3/MltF_N"/>
</dbReference>
<dbReference type="PANTHER" id="PTHR35936:SF25">
    <property type="entry name" value="ABC TRANSPORTER SUBSTRATE-BINDING PROTEIN"/>
    <property type="match status" value="1"/>
</dbReference>
<evidence type="ECO:0000313" key="5">
    <source>
        <dbReference type="Proteomes" id="UP000009173"/>
    </source>
</evidence>
<gene>
    <name evidence="4" type="ordered locus">Dvul_2573</name>
</gene>
<dbReference type="Gene3D" id="3.40.190.10">
    <property type="entry name" value="Periplasmic binding protein-like II"/>
    <property type="match status" value="2"/>
</dbReference>